<feature type="transmembrane region" description="Helical" evidence="1">
    <location>
        <begin position="21"/>
        <end position="39"/>
    </location>
</feature>
<evidence type="ECO:0000313" key="2">
    <source>
        <dbReference type="EMBL" id="CAB3755151.1"/>
    </source>
</evidence>
<sequence>MHRHAITRATRSTSPSRQCGQASVEYLVVACALVIALLAGDQVPAVTALIAALKSCFSAYSFALSLP</sequence>
<accession>A0A6J5DPJ2</accession>
<dbReference type="Proteomes" id="UP000494363">
    <property type="component" value="Unassembled WGS sequence"/>
</dbReference>
<dbReference type="RefSeq" id="WP_175226781.1">
    <property type="nucleotide sequence ID" value="NZ_CADIKH010000010.1"/>
</dbReference>
<keyword evidence="1" id="KW-0472">Membrane</keyword>
<dbReference type="AlphaFoldDB" id="A0A6J5DPJ2"/>
<proteinExistence type="predicted"/>
<evidence type="ECO:0000256" key="1">
    <source>
        <dbReference type="SAM" id="Phobius"/>
    </source>
</evidence>
<keyword evidence="3" id="KW-1185">Reference proteome</keyword>
<organism evidence="2 3">
    <name type="scientific">Paraburkholderia humisilvae</name>
    <dbReference type="NCBI Taxonomy" id="627669"/>
    <lineage>
        <taxon>Bacteria</taxon>
        <taxon>Pseudomonadati</taxon>
        <taxon>Pseudomonadota</taxon>
        <taxon>Betaproteobacteria</taxon>
        <taxon>Burkholderiales</taxon>
        <taxon>Burkholderiaceae</taxon>
        <taxon>Paraburkholderia</taxon>
    </lineage>
</organism>
<evidence type="ECO:0000313" key="3">
    <source>
        <dbReference type="Proteomes" id="UP000494363"/>
    </source>
</evidence>
<dbReference type="EMBL" id="CADIKH010000010">
    <property type="protein sequence ID" value="CAB3755151.1"/>
    <property type="molecule type" value="Genomic_DNA"/>
</dbReference>
<protein>
    <submittedName>
        <fullName evidence="2">Uncharacterized protein</fullName>
    </submittedName>
</protein>
<feature type="transmembrane region" description="Helical" evidence="1">
    <location>
        <begin position="45"/>
        <end position="66"/>
    </location>
</feature>
<keyword evidence="1" id="KW-1133">Transmembrane helix</keyword>
<name>A0A6J5DPJ2_9BURK</name>
<reference evidence="2 3" key="1">
    <citation type="submission" date="2020-04" db="EMBL/GenBank/DDBJ databases">
        <authorList>
            <person name="De Canck E."/>
        </authorList>
    </citation>
    <scope>NUCLEOTIDE SEQUENCE [LARGE SCALE GENOMIC DNA]</scope>
    <source>
        <strain evidence="2 3">LMG 29542</strain>
    </source>
</reference>
<keyword evidence="1" id="KW-0812">Transmembrane</keyword>
<gene>
    <name evidence="2" type="ORF">LMG29542_02516</name>
</gene>